<reference evidence="2 3" key="1">
    <citation type="submission" date="2020-04" db="EMBL/GenBank/DDBJ databases">
        <authorList>
            <consortium name="Desulfovibrio sp. FSS-1 genome sequencing consortium"/>
            <person name="Shimoshige H."/>
            <person name="Kobayashi H."/>
            <person name="Maekawa T."/>
        </authorList>
    </citation>
    <scope>NUCLEOTIDE SEQUENCE [LARGE SCALE GENOMIC DNA]</scope>
    <source>
        <strain evidence="2 3">SIID29052-01</strain>
    </source>
</reference>
<feature type="region of interest" description="Disordered" evidence="1">
    <location>
        <begin position="1"/>
        <end position="62"/>
    </location>
</feature>
<evidence type="ECO:0000313" key="2">
    <source>
        <dbReference type="EMBL" id="GFK95609.1"/>
    </source>
</evidence>
<proteinExistence type="predicted"/>
<evidence type="ECO:0000256" key="1">
    <source>
        <dbReference type="SAM" id="MobiDB-lite"/>
    </source>
</evidence>
<reference evidence="2 3" key="2">
    <citation type="submission" date="2020-05" db="EMBL/GenBank/DDBJ databases">
        <title>Draft genome sequence of Desulfovibrio sp. strainFSS-1.</title>
        <authorList>
            <person name="Shimoshige H."/>
            <person name="Kobayashi H."/>
            <person name="Maekawa T."/>
        </authorList>
    </citation>
    <scope>NUCLEOTIDE SEQUENCE [LARGE SCALE GENOMIC DNA]</scope>
    <source>
        <strain evidence="2 3">SIID29052-01</strain>
    </source>
</reference>
<sequence length="273" mass="28818">MGVEDIDNIETPLADSQSNSFSENDTGSAGLGLDTSDGWRLTGGDGGEPSWTAPSLTHTLGPGRREKLASLFSGSYDPKQARLESLSKGVTGYEMKKEEPLIGPDGGMVGRGIKAAGDWYLDYVDNNKGGLDNVMRDKLTPHDWAVDMLETGSRGLLTRWTGIETDFTPRYAGNRVLQFGLSPIKMLGGAQSYLKGAAGSLISPTQALVQGARAWGGEEIKPKEAASGAASLWKAGVGVTRGVGSSTTLQAQDLMDKYMNAGSATGKALENQR</sequence>
<dbReference type="EMBL" id="BLTE01000019">
    <property type="protein sequence ID" value="GFK95609.1"/>
    <property type="molecule type" value="Genomic_DNA"/>
</dbReference>
<dbReference type="RefSeq" id="WP_173086750.1">
    <property type="nucleotide sequence ID" value="NZ_BLTE01000019.1"/>
</dbReference>
<name>A0A6V8M016_9BACT</name>
<dbReference type="AlphaFoldDB" id="A0A6V8M016"/>
<evidence type="ECO:0000313" key="3">
    <source>
        <dbReference type="Proteomes" id="UP000494245"/>
    </source>
</evidence>
<keyword evidence="3" id="KW-1185">Reference proteome</keyword>
<organism evidence="2 3">
    <name type="scientific">Fundidesulfovibrio magnetotacticus</name>
    <dbReference type="NCBI Taxonomy" id="2730080"/>
    <lineage>
        <taxon>Bacteria</taxon>
        <taxon>Pseudomonadati</taxon>
        <taxon>Thermodesulfobacteriota</taxon>
        <taxon>Desulfovibrionia</taxon>
        <taxon>Desulfovibrionales</taxon>
        <taxon>Desulfovibrionaceae</taxon>
        <taxon>Fundidesulfovibrio</taxon>
    </lineage>
</organism>
<protein>
    <submittedName>
        <fullName evidence="2">Uncharacterized protein</fullName>
    </submittedName>
</protein>
<dbReference type="Proteomes" id="UP000494245">
    <property type="component" value="Unassembled WGS sequence"/>
</dbReference>
<feature type="compositionally biased region" description="Polar residues" evidence="1">
    <location>
        <begin position="14"/>
        <end position="27"/>
    </location>
</feature>
<accession>A0A6V8M016</accession>
<comment type="caution">
    <text evidence="2">The sequence shown here is derived from an EMBL/GenBank/DDBJ whole genome shotgun (WGS) entry which is preliminary data.</text>
</comment>
<gene>
    <name evidence="2" type="ORF">NNJEOMEG_03477</name>
</gene>